<sequence length="545" mass="57133">MLILGRLPLLVLLIGIAGLAMLVPAGYAAATGWRAIAGYFVFSSLLMLVMTALLGIATSGRAQPQGGNGLPVLATMLAVFGLLPLALGVPLSMALPDTGLFNAWWEMVSCLTTTGATLYAADMLAPPLHLWRSLVGWMGGLFVLVTAVAVLAPLKVGGFEIMASPYGRDERFQPLPESATSRRRQAGQLFYTSVGERATPSMRALRVMRDIAPIYGGLTIALWVALLLAGDPGLIALTRAMGTLSTSGISPVTGSIGAHSGIPGEMLVFCFLIFAMSRRLWPGAGQLRASDSVTADPELRIGFGVVILVAVLLFARHFVFSIEQVNEGSAAPEGLAVSIRNAAVATWGGLFNAMSFLTTTGWNSVDWQGARSWSGLQSPGLLLAGLAMMGGGIATTAGGVKLLRVYALASQSQRELEQIVHPASVAGGGRMGRRLRGEGAYLAFIFFMLFALSIAATVILISIHQIEFDTAVMLSVSALTNTGPLAGTIALTPSFEASAGYASNPFEGWSGLALLPKSVLAGAMIVGRLETLAILALLAPDFWRR</sequence>
<feature type="transmembrane region" description="Helical" evidence="9">
    <location>
        <begin position="134"/>
        <end position="154"/>
    </location>
</feature>
<dbReference type="AlphaFoldDB" id="A0A533I730"/>
<accession>A0A533I730</accession>
<feature type="transmembrane region" description="Helical" evidence="9">
    <location>
        <begin position="212"/>
        <end position="236"/>
    </location>
</feature>
<keyword evidence="4" id="KW-1003">Cell membrane</keyword>
<keyword evidence="6 9" id="KW-1133">Transmembrane helix</keyword>
<dbReference type="GO" id="GO:0008324">
    <property type="term" value="F:monoatomic cation transmembrane transporter activity"/>
    <property type="evidence" value="ECO:0007669"/>
    <property type="project" value="InterPro"/>
</dbReference>
<keyword evidence="3" id="KW-0813">Transport</keyword>
<feature type="transmembrane region" description="Helical" evidence="9">
    <location>
        <begin position="440"/>
        <end position="463"/>
    </location>
</feature>
<evidence type="ECO:0000256" key="3">
    <source>
        <dbReference type="ARBA" id="ARBA00022448"/>
    </source>
</evidence>
<dbReference type="InterPro" id="IPR003445">
    <property type="entry name" value="Cat_transpt"/>
</dbReference>
<evidence type="ECO:0000256" key="6">
    <source>
        <dbReference type="ARBA" id="ARBA00022989"/>
    </source>
</evidence>
<feature type="transmembrane region" description="Helical" evidence="9">
    <location>
        <begin position="256"/>
        <end position="277"/>
    </location>
</feature>
<dbReference type="GO" id="GO:0005886">
    <property type="term" value="C:plasma membrane"/>
    <property type="evidence" value="ECO:0007669"/>
    <property type="project" value="UniProtKB-SubCell"/>
</dbReference>
<dbReference type="EMBL" id="VAFL01000007">
    <property type="protein sequence ID" value="TKW66327.1"/>
    <property type="molecule type" value="Genomic_DNA"/>
</dbReference>
<dbReference type="GO" id="GO:0030001">
    <property type="term" value="P:metal ion transport"/>
    <property type="evidence" value="ECO:0007669"/>
    <property type="project" value="UniProtKB-ARBA"/>
</dbReference>
<dbReference type="Pfam" id="PF02386">
    <property type="entry name" value="TrkH"/>
    <property type="match status" value="1"/>
</dbReference>
<feature type="transmembrane region" description="Helical" evidence="9">
    <location>
        <begin position="381"/>
        <end position="403"/>
    </location>
</feature>
<evidence type="ECO:0000256" key="7">
    <source>
        <dbReference type="ARBA" id="ARBA00023065"/>
    </source>
</evidence>
<feature type="transmembrane region" description="Helical" evidence="9">
    <location>
        <begin position="70"/>
        <end position="95"/>
    </location>
</feature>
<organism evidence="10 11">
    <name type="scientific">Paracoccus denitrificans</name>
    <dbReference type="NCBI Taxonomy" id="266"/>
    <lineage>
        <taxon>Bacteria</taxon>
        <taxon>Pseudomonadati</taxon>
        <taxon>Pseudomonadota</taxon>
        <taxon>Alphaproteobacteria</taxon>
        <taxon>Rhodobacterales</taxon>
        <taxon>Paracoccaceae</taxon>
        <taxon>Paracoccus</taxon>
    </lineage>
</organism>
<evidence type="ECO:0000313" key="10">
    <source>
        <dbReference type="EMBL" id="TKW66327.1"/>
    </source>
</evidence>
<evidence type="ECO:0000256" key="8">
    <source>
        <dbReference type="ARBA" id="ARBA00023136"/>
    </source>
</evidence>
<keyword evidence="5 9" id="KW-0812">Transmembrane</keyword>
<evidence type="ECO:0000256" key="5">
    <source>
        <dbReference type="ARBA" id="ARBA00022692"/>
    </source>
</evidence>
<name>A0A533I730_PARDE</name>
<feature type="transmembrane region" description="Helical" evidence="9">
    <location>
        <begin position="38"/>
        <end position="58"/>
    </location>
</feature>
<dbReference type="Proteomes" id="UP000315344">
    <property type="component" value="Unassembled WGS sequence"/>
</dbReference>
<evidence type="ECO:0000256" key="2">
    <source>
        <dbReference type="ARBA" id="ARBA00009137"/>
    </source>
</evidence>
<evidence type="ECO:0000256" key="4">
    <source>
        <dbReference type="ARBA" id="ARBA00022475"/>
    </source>
</evidence>
<comment type="subcellular location">
    <subcellularLocation>
        <location evidence="1">Cell membrane</location>
        <topology evidence="1">Multi-pass membrane protein</topology>
    </subcellularLocation>
</comment>
<feature type="transmembrane region" description="Helical" evidence="9">
    <location>
        <begin position="519"/>
        <end position="539"/>
    </location>
</feature>
<feature type="transmembrane region" description="Helical" evidence="9">
    <location>
        <begin position="298"/>
        <end position="319"/>
    </location>
</feature>
<gene>
    <name evidence="10" type="ORF">DI616_10210</name>
</gene>
<keyword evidence="8 9" id="KW-0472">Membrane</keyword>
<comment type="similarity">
    <text evidence="2">Belongs to the TrkH potassium transport family.</text>
</comment>
<protein>
    <submittedName>
        <fullName evidence="10">TrkH family potassium uptake protein</fullName>
    </submittedName>
</protein>
<comment type="caution">
    <text evidence="10">The sequence shown here is derived from an EMBL/GenBank/DDBJ whole genome shotgun (WGS) entry which is preliminary data.</text>
</comment>
<keyword evidence="7" id="KW-0406">Ion transport</keyword>
<evidence type="ECO:0000313" key="11">
    <source>
        <dbReference type="Proteomes" id="UP000315344"/>
    </source>
</evidence>
<reference evidence="10 11" key="1">
    <citation type="journal article" date="2017" name="Nat. Commun.">
        <title>In situ click chemistry generation of cyclooxygenase-2 inhibitors.</title>
        <authorList>
            <person name="Bhardwaj A."/>
            <person name="Kaur J."/>
            <person name="Wuest M."/>
            <person name="Wuest F."/>
        </authorList>
    </citation>
    <scope>NUCLEOTIDE SEQUENCE [LARGE SCALE GENOMIC DNA]</scope>
    <source>
        <strain evidence="10">S2_012_000_R3_94</strain>
    </source>
</reference>
<evidence type="ECO:0000256" key="1">
    <source>
        <dbReference type="ARBA" id="ARBA00004651"/>
    </source>
</evidence>
<proteinExistence type="inferred from homology"/>
<dbReference type="PANTHER" id="PTHR32024:SF2">
    <property type="entry name" value="TRK SYSTEM POTASSIUM UPTAKE PROTEIN TRKG-RELATED"/>
    <property type="match status" value="1"/>
</dbReference>
<evidence type="ECO:0000256" key="9">
    <source>
        <dbReference type="SAM" id="Phobius"/>
    </source>
</evidence>
<dbReference type="PANTHER" id="PTHR32024">
    <property type="entry name" value="TRK SYSTEM POTASSIUM UPTAKE PROTEIN TRKG-RELATED"/>
    <property type="match status" value="1"/>
</dbReference>